<organism evidence="19 20">
    <name type="scientific">Plectosphaerella cucumerina</name>
    <dbReference type="NCBI Taxonomy" id="40658"/>
    <lineage>
        <taxon>Eukaryota</taxon>
        <taxon>Fungi</taxon>
        <taxon>Dikarya</taxon>
        <taxon>Ascomycota</taxon>
        <taxon>Pezizomycotina</taxon>
        <taxon>Sordariomycetes</taxon>
        <taxon>Hypocreomycetidae</taxon>
        <taxon>Glomerellales</taxon>
        <taxon>Plectosphaerellaceae</taxon>
        <taxon>Plectosphaerella</taxon>
    </lineage>
</organism>
<dbReference type="PIRSF" id="PIRSF006704">
    <property type="entry name" value="TF_IIS"/>
    <property type="match status" value="1"/>
</dbReference>
<evidence type="ECO:0000256" key="14">
    <source>
        <dbReference type="SAM" id="Coils"/>
    </source>
</evidence>
<dbReference type="AlphaFoldDB" id="A0A8K0TQX6"/>
<dbReference type="PANTHER" id="PTHR11477">
    <property type="entry name" value="TRANSCRIPTION FACTOR S-II ZINC FINGER DOMAIN-CONTAINING PROTEIN"/>
    <property type="match status" value="1"/>
</dbReference>
<evidence type="ECO:0000313" key="20">
    <source>
        <dbReference type="Proteomes" id="UP000813385"/>
    </source>
</evidence>
<keyword evidence="19" id="KW-0648">Protein biosynthesis</keyword>
<evidence type="ECO:0000259" key="16">
    <source>
        <dbReference type="PROSITE" id="PS51133"/>
    </source>
</evidence>
<evidence type="ECO:0000256" key="11">
    <source>
        <dbReference type="PROSITE-ProRule" id="PRU00472"/>
    </source>
</evidence>
<dbReference type="InterPro" id="IPR035100">
    <property type="entry name" value="TF_IIS-typ"/>
</dbReference>
<dbReference type="GO" id="GO:0006362">
    <property type="term" value="P:transcription elongation by RNA polymerase I"/>
    <property type="evidence" value="ECO:0007669"/>
    <property type="project" value="TreeGrafter"/>
</dbReference>
<accession>A0A8K0TQX6</accession>
<dbReference type="SUPFAM" id="SSF47676">
    <property type="entry name" value="Conserved domain common to transcription factors TFIIS, elongin A, CRSP70"/>
    <property type="match status" value="1"/>
</dbReference>
<name>A0A8K0TQX6_9PEZI</name>
<proteinExistence type="inferred from homology"/>
<dbReference type="PROSITE" id="PS51319">
    <property type="entry name" value="TFIIS_N"/>
    <property type="match status" value="1"/>
</dbReference>
<feature type="domain" description="TFIIS central" evidence="18">
    <location>
        <begin position="151"/>
        <end position="265"/>
    </location>
</feature>
<keyword evidence="14" id="KW-0175">Coiled coil</keyword>
<dbReference type="InterPro" id="IPR017923">
    <property type="entry name" value="TFIIS_N"/>
</dbReference>
<keyword evidence="7 13" id="KW-0238">DNA-binding</keyword>
<keyword evidence="19" id="KW-0251">Elongation factor</keyword>
<dbReference type="FunFam" id="2.20.25.10:FF:000001">
    <property type="entry name" value="Probable Transcription elongation factor S-II"/>
    <property type="match status" value="1"/>
</dbReference>
<evidence type="ECO:0000256" key="13">
    <source>
        <dbReference type="RuleBase" id="RU368078"/>
    </source>
</evidence>
<dbReference type="SMART" id="SM00440">
    <property type="entry name" value="ZnF_C2C2"/>
    <property type="match status" value="1"/>
</dbReference>
<dbReference type="OrthoDB" id="44867at2759"/>
<reference evidence="19" key="1">
    <citation type="journal article" date="2021" name="Nat. Commun.">
        <title>Genetic determinants of endophytism in the Arabidopsis root mycobiome.</title>
        <authorList>
            <person name="Mesny F."/>
            <person name="Miyauchi S."/>
            <person name="Thiergart T."/>
            <person name="Pickel B."/>
            <person name="Atanasova L."/>
            <person name="Karlsson M."/>
            <person name="Huettel B."/>
            <person name="Barry K.W."/>
            <person name="Haridas S."/>
            <person name="Chen C."/>
            <person name="Bauer D."/>
            <person name="Andreopoulos W."/>
            <person name="Pangilinan J."/>
            <person name="LaButti K."/>
            <person name="Riley R."/>
            <person name="Lipzen A."/>
            <person name="Clum A."/>
            <person name="Drula E."/>
            <person name="Henrissat B."/>
            <person name="Kohler A."/>
            <person name="Grigoriev I.V."/>
            <person name="Martin F.M."/>
            <person name="Hacquard S."/>
        </authorList>
    </citation>
    <scope>NUCLEOTIDE SEQUENCE</scope>
    <source>
        <strain evidence="19">MPI-CAGE-AT-0016</strain>
    </source>
</reference>
<protein>
    <recommendedName>
        <fullName evidence="13">Transcription elongation factor</fullName>
    </recommendedName>
</protein>
<dbReference type="Gene3D" id="1.10.472.30">
    <property type="entry name" value="Transcription elongation factor S-II, central domain"/>
    <property type="match status" value="1"/>
</dbReference>
<evidence type="ECO:0000256" key="9">
    <source>
        <dbReference type="ARBA" id="ARBA00023242"/>
    </source>
</evidence>
<dbReference type="SUPFAM" id="SSF57783">
    <property type="entry name" value="Zinc beta-ribbon"/>
    <property type="match status" value="1"/>
</dbReference>
<keyword evidence="8 13" id="KW-0804">Transcription</keyword>
<dbReference type="SMART" id="SM00510">
    <property type="entry name" value="TFS2M"/>
    <property type="match status" value="1"/>
</dbReference>
<dbReference type="GO" id="GO:0003746">
    <property type="term" value="F:translation elongation factor activity"/>
    <property type="evidence" value="ECO:0007669"/>
    <property type="project" value="UniProtKB-KW"/>
</dbReference>
<feature type="compositionally biased region" description="Low complexity" evidence="15">
    <location>
        <begin position="95"/>
        <end position="105"/>
    </location>
</feature>
<dbReference type="InterPro" id="IPR003618">
    <property type="entry name" value="TFIIS_cen_dom"/>
</dbReference>
<dbReference type="Pfam" id="PF01096">
    <property type="entry name" value="Zn_ribbon_TFIIS"/>
    <property type="match status" value="1"/>
</dbReference>
<keyword evidence="4 11" id="KW-0863">Zinc-finger</keyword>
<keyword evidence="6 13" id="KW-0805">Transcription regulation</keyword>
<feature type="coiled-coil region" evidence="14">
    <location>
        <begin position="230"/>
        <end position="257"/>
    </location>
</feature>
<dbReference type="InterPro" id="IPR003617">
    <property type="entry name" value="TFIIS/CRSP70_N_sub"/>
</dbReference>
<evidence type="ECO:0000256" key="10">
    <source>
        <dbReference type="ARBA" id="ARBA00025408"/>
    </source>
</evidence>
<dbReference type="GO" id="GO:0008270">
    <property type="term" value="F:zinc ion binding"/>
    <property type="evidence" value="ECO:0007669"/>
    <property type="project" value="UniProtKB-UniRule"/>
</dbReference>
<keyword evidence="3 13" id="KW-0479">Metal-binding</keyword>
<dbReference type="CDD" id="cd13749">
    <property type="entry name" value="Zn-ribbon_TFIIS"/>
    <property type="match status" value="1"/>
</dbReference>
<gene>
    <name evidence="19" type="ORF">B0T11DRAFT_234353</name>
</gene>
<dbReference type="GO" id="GO:0000977">
    <property type="term" value="F:RNA polymerase II transcription regulatory region sequence-specific DNA binding"/>
    <property type="evidence" value="ECO:0007669"/>
    <property type="project" value="TreeGrafter"/>
</dbReference>
<feature type="compositionally biased region" description="Basic and acidic residues" evidence="15">
    <location>
        <begin position="132"/>
        <end position="147"/>
    </location>
</feature>
<dbReference type="PROSITE" id="PS51133">
    <property type="entry name" value="ZF_TFIIS_2"/>
    <property type="match status" value="1"/>
</dbReference>
<dbReference type="FunFam" id="1.20.930.10:FF:000007">
    <property type="entry name" value="Transcription elongation factor S-II"/>
    <property type="match status" value="1"/>
</dbReference>
<dbReference type="InterPro" id="IPR006289">
    <property type="entry name" value="TFSII"/>
</dbReference>
<evidence type="ECO:0000256" key="12">
    <source>
        <dbReference type="PROSITE-ProRule" id="PRU00649"/>
    </source>
</evidence>
<comment type="function">
    <text evidence="10">Necessary for efficient RNA polymerase II transcription elongation past template-encoded arresting sites. The arresting sites in DNA have the property of trapping a certain fraction of elongating RNA polymerases that pass through, resulting in locked ternary complexes. Cleavage of the nascent transcript by S-II allows the resumption of elongation from the new 3'-terminus.</text>
</comment>
<comment type="subcellular location">
    <subcellularLocation>
        <location evidence="1 12 13">Nucleus</location>
    </subcellularLocation>
</comment>
<comment type="similarity">
    <text evidence="2 13">Belongs to the TFS-II family.</text>
</comment>
<dbReference type="SUPFAM" id="SSF46942">
    <property type="entry name" value="Elongation factor TFIIS domain 2"/>
    <property type="match status" value="1"/>
</dbReference>
<dbReference type="PROSITE" id="PS51321">
    <property type="entry name" value="TFIIS_CENTRAL"/>
    <property type="match status" value="1"/>
</dbReference>
<evidence type="ECO:0000256" key="6">
    <source>
        <dbReference type="ARBA" id="ARBA00023015"/>
    </source>
</evidence>
<feature type="domain" description="TFIIS N-terminal" evidence="17">
    <location>
        <begin position="9"/>
        <end position="83"/>
    </location>
</feature>
<evidence type="ECO:0000256" key="15">
    <source>
        <dbReference type="SAM" id="MobiDB-lite"/>
    </source>
</evidence>
<dbReference type="GO" id="GO:0001139">
    <property type="term" value="F:RNA polymerase II complex recruiting activity"/>
    <property type="evidence" value="ECO:0007669"/>
    <property type="project" value="TreeGrafter"/>
</dbReference>
<dbReference type="Gene3D" id="1.20.930.10">
    <property type="entry name" value="Conserved domain common to transcription factors TFIIS, elongin A, CRSP70"/>
    <property type="match status" value="1"/>
</dbReference>
<dbReference type="FunFam" id="1.10.472.30:FF:000003">
    <property type="entry name" value="Transcription elongation factor S-II"/>
    <property type="match status" value="1"/>
</dbReference>
<evidence type="ECO:0000256" key="7">
    <source>
        <dbReference type="ARBA" id="ARBA00023125"/>
    </source>
</evidence>
<keyword evidence="5 13" id="KW-0862">Zinc</keyword>
<dbReference type="GO" id="GO:0006368">
    <property type="term" value="P:transcription elongation by RNA polymerase II"/>
    <property type="evidence" value="ECO:0007669"/>
    <property type="project" value="InterPro"/>
</dbReference>
<dbReference type="Pfam" id="PF07500">
    <property type="entry name" value="TFIIS_M"/>
    <property type="match status" value="1"/>
</dbReference>
<keyword evidence="9 12" id="KW-0539">Nucleus</keyword>
<sequence>MMDQRELDSSIRQLQKVVAANEPSSNALSILERLKKEASPTEEMLRSTRAGVVVGKLRHNPNKDIQRIAAELVNKWKKLVEAEKAARIQKLKQGSPATGAAAAASPTPPPANKPAASASSASRSDQPFQGDPDTRRADKDGVDTKRTGDEVRDNCIMLMYNGLAWRSTASKDSVVARAVEVEAAAYKHFAGTNDNYKKKIRSLFQNLKVKTNRDLGRNVMDGKITPDRFVVMTTDELKSAEQRKKENELQKENMMKAQVPMAEKSISDALKCGKCHQKKVSYTQAQTRSADEPMTTFCECTVCGNRWKFS</sequence>
<evidence type="ECO:0000256" key="5">
    <source>
        <dbReference type="ARBA" id="ARBA00022833"/>
    </source>
</evidence>
<evidence type="ECO:0000256" key="4">
    <source>
        <dbReference type="ARBA" id="ARBA00022771"/>
    </source>
</evidence>
<evidence type="ECO:0000256" key="2">
    <source>
        <dbReference type="ARBA" id="ARBA00009647"/>
    </source>
</evidence>
<feature type="domain" description="TFIIS-type" evidence="16">
    <location>
        <begin position="268"/>
        <end position="308"/>
    </location>
</feature>
<dbReference type="InterPro" id="IPR036575">
    <property type="entry name" value="TFIIS_cen_dom_sf"/>
</dbReference>
<feature type="region of interest" description="Disordered" evidence="15">
    <location>
        <begin position="90"/>
        <end position="147"/>
    </location>
</feature>
<dbReference type="InterPro" id="IPR035441">
    <property type="entry name" value="TFIIS/LEDGF_dom_sf"/>
</dbReference>
<dbReference type="NCBIfam" id="TIGR01385">
    <property type="entry name" value="TFSII"/>
    <property type="match status" value="1"/>
</dbReference>
<dbReference type="Proteomes" id="UP000813385">
    <property type="component" value="Unassembled WGS sequence"/>
</dbReference>
<dbReference type="EMBL" id="JAGPXD010000001">
    <property type="protein sequence ID" value="KAH7375000.1"/>
    <property type="molecule type" value="Genomic_DNA"/>
</dbReference>
<evidence type="ECO:0000256" key="8">
    <source>
        <dbReference type="ARBA" id="ARBA00023163"/>
    </source>
</evidence>
<dbReference type="GO" id="GO:0005634">
    <property type="term" value="C:nucleus"/>
    <property type="evidence" value="ECO:0007669"/>
    <property type="project" value="UniProtKB-SubCell"/>
</dbReference>
<comment type="caution">
    <text evidence="19">The sequence shown here is derived from an EMBL/GenBank/DDBJ whole genome shotgun (WGS) entry which is preliminary data.</text>
</comment>
<evidence type="ECO:0000313" key="19">
    <source>
        <dbReference type="EMBL" id="KAH7375000.1"/>
    </source>
</evidence>
<evidence type="ECO:0000256" key="3">
    <source>
        <dbReference type="ARBA" id="ARBA00022723"/>
    </source>
</evidence>
<evidence type="ECO:0000259" key="18">
    <source>
        <dbReference type="PROSITE" id="PS51321"/>
    </source>
</evidence>
<dbReference type="InterPro" id="IPR001222">
    <property type="entry name" value="Znf_TFIIS"/>
</dbReference>
<evidence type="ECO:0000256" key="1">
    <source>
        <dbReference type="ARBA" id="ARBA00004123"/>
    </source>
</evidence>
<dbReference type="Gene3D" id="2.20.25.10">
    <property type="match status" value="1"/>
</dbReference>
<evidence type="ECO:0000259" key="17">
    <source>
        <dbReference type="PROSITE" id="PS51319"/>
    </source>
</evidence>
<dbReference type="GO" id="GO:0031440">
    <property type="term" value="P:regulation of mRNA 3'-end processing"/>
    <property type="evidence" value="ECO:0007669"/>
    <property type="project" value="TreeGrafter"/>
</dbReference>
<dbReference type="SMART" id="SM00509">
    <property type="entry name" value="TFS2N"/>
    <property type="match status" value="1"/>
</dbReference>
<dbReference type="PANTHER" id="PTHR11477:SF0">
    <property type="entry name" value="IP08861P-RELATED"/>
    <property type="match status" value="1"/>
</dbReference>
<dbReference type="GO" id="GO:0031564">
    <property type="term" value="P:transcription antitermination"/>
    <property type="evidence" value="ECO:0007669"/>
    <property type="project" value="TreeGrafter"/>
</dbReference>
<keyword evidence="20" id="KW-1185">Reference proteome</keyword>
<feature type="compositionally biased region" description="Low complexity" evidence="15">
    <location>
        <begin position="113"/>
        <end position="122"/>
    </location>
</feature>
<dbReference type="Pfam" id="PF08711">
    <property type="entry name" value="Med26"/>
    <property type="match status" value="1"/>
</dbReference>
<dbReference type="PROSITE" id="PS00466">
    <property type="entry name" value="ZF_TFIIS_1"/>
    <property type="match status" value="1"/>
</dbReference>